<reference evidence="3" key="1">
    <citation type="submission" date="2023-07" db="EMBL/GenBank/DDBJ databases">
        <title>Chromosome-level genome assembly of Artemia franciscana.</title>
        <authorList>
            <person name="Jo E."/>
        </authorList>
    </citation>
    <scope>NUCLEOTIDE SEQUENCE</scope>
    <source>
        <tissue evidence="3">Whole body</tissue>
    </source>
</reference>
<evidence type="ECO:0000256" key="1">
    <source>
        <dbReference type="SAM" id="MobiDB-lite"/>
    </source>
</evidence>
<dbReference type="InterPro" id="IPR049401">
    <property type="entry name" value="DZF_dom_N"/>
</dbReference>
<evidence type="ECO:0000313" key="4">
    <source>
        <dbReference type="Proteomes" id="UP001187531"/>
    </source>
</evidence>
<dbReference type="InterPro" id="IPR013087">
    <property type="entry name" value="Znf_C2H2_type"/>
</dbReference>
<dbReference type="PROSITE" id="PS50152">
    <property type="entry name" value="25A_SYNTH_3"/>
    <property type="match status" value="1"/>
</dbReference>
<dbReference type="Proteomes" id="UP001187531">
    <property type="component" value="Unassembled WGS sequence"/>
</dbReference>
<dbReference type="Gene3D" id="3.30.160.60">
    <property type="entry name" value="Classic Zinc Finger"/>
    <property type="match status" value="3"/>
</dbReference>
<dbReference type="SMART" id="SM00572">
    <property type="entry name" value="DZF"/>
    <property type="match status" value="1"/>
</dbReference>
<proteinExistence type="predicted"/>
<dbReference type="InterPro" id="IPR003604">
    <property type="entry name" value="Matrin/U1-like-C_Znf_C2H2"/>
</dbReference>
<dbReference type="PROSITE" id="PS00028">
    <property type="entry name" value="ZINC_FINGER_C2H2_1"/>
    <property type="match status" value="1"/>
</dbReference>
<feature type="region of interest" description="Disordered" evidence="1">
    <location>
        <begin position="472"/>
        <end position="505"/>
    </location>
</feature>
<dbReference type="PANTHER" id="PTHR45762:SF3">
    <property type="entry name" value="ZINC-FINGER PROTEIN AT 72D, ISOFORM B"/>
    <property type="match status" value="1"/>
</dbReference>
<dbReference type="GO" id="GO:0008270">
    <property type="term" value="F:zinc ion binding"/>
    <property type="evidence" value="ECO:0007669"/>
    <property type="project" value="InterPro"/>
</dbReference>
<dbReference type="InterPro" id="IPR006561">
    <property type="entry name" value="DZF_dom"/>
</dbReference>
<dbReference type="SMART" id="SM00355">
    <property type="entry name" value="ZnF_C2H2"/>
    <property type="match status" value="3"/>
</dbReference>
<sequence length="1006" mass="109183">MSNYFGFTGNNKYVAQSTAYPTAATNYVAATAYAAAAAQPRPGYDPSSFTSTGYGNTSGFPNAYGGVTSITPSYDYSAYARAAANTAVGTAVTAASNTSAYDNAIKTHYGSYNTIQSKSQSYSTPSVTYSTSYSSTTVSANPSATYTSQTAQAAATPKPYSGYEAALYNAATSLLAQKSQEVKKTGAPITTGWTTAKKPYQGHQKPYQDRSQLQKLGYTTPRPPPKPQQLMYCDVCKISCAGPQTYKEHLDGQKHKKKEALAKAGQTAIAVPKNAAALRCELCDVACTGSDAYAAHIRGAKHQKVVKLHTRLGKPIPSDEPQLITSSGAIVPSSAVAATTGNVSTTTTTAAPTSTTSSTGAVRAAPPKISFVAGKGASTAATPAAVKDVSPTASAVKDDKVASEVANAVRILEEEKNVQPIGQEFVEEVKTDEGRVVNYHCKLCDCRFTDPNAKDMHMKGRRHRLAYKKKVDPTLSVEMKPSSRRQKAESERERRQRLKEEAMRKRREEMVANMQEDEGAMWDQFRRHEDEVNYIEYMEWCRQYGPGFRGPQMGPRMPVGMGPPPMGMMPPMGMVGMPPVFPQSYDDRHVNAKHQSLFPEEKEMEYMQKTVTMIEKALKLVSDQFTTEDEVKAKAEAAASPKTEVTEPPKTEAVAASKADKPKIEKESLPGLETEKKEGEKKDKPQASNRILKGVMRVGRLAKGLILKGNRDVRLIVFCANVPTIQLLQRLNASVQPHLKAVDPDGKYSVKSDPRTAALVITRESPEYVVSVRLTLTSPVLREGQGAEKEGTNNTSQAKTPAVNVKGALDRQSCLEALASLRHTKWFQARAVGLPFCVLVLRVLRDMSMRIPALRPLKHWALELIAEKVLFSAGAPLSPGAALRRILEAIASGFLLEGGPGLLDPCEKEPTDAAGNLTNQERLDITAYAQHALRLFAFRQVYKVLDMEQLPAPAKQKGGRGGYGNRKRRRESAGDAEETSAEGKKDKRDEGAEGAVAEKATEKITI</sequence>
<dbReference type="GO" id="GO:0071011">
    <property type="term" value="C:precatalytic spliceosome"/>
    <property type="evidence" value="ECO:0007669"/>
    <property type="project" value="TreeGrafter"/>
</dbReference>
<dbReference type="Pfam" id="PF20965">
    <property type="entry name" value="DZF_C"/>
    <property type="match status" value="1"/>
</dbReference>
<comment type="caution">
    <text evidence="3">The sequence shown here is derived from an EMBL/GenBank/DDBJ whole genome shotgun (WGS) entry which is preliminary data.</text>
</comment>
<organism evidence="3 4">
    <name type="scientific">Artemia franciscana</name>
    <name type="common">Brine shrimp</name>
    <name type="synonym">Artemia sanfranciscana</name>
    <dbReference type="NCBI Taxonomy" id="6661"/>
    <lineage>
        <taxon>Eukaryota</taxon>
        <taxon>Metazoa</taxon>
        <taxon>Ecdysozoa</taxon>
        <taxon>Arthropoda</taxon>
        <taxon>Crustacea</taxon>
        <taxon>Branchiopoda</taxon>
        <taxon>Anostraca</taxon>
        <taxon>Artemiidae</taxon>
        <taxon>Artemia</taxon>
    </lineage>
</organism>
<gene>
    <name evidence="3" type="ORF">QYM36_016025</name>
</gene>
<dbReference type="Pfam" id="PF12874">
    <property type="entry name" value="zf-met"/>
    <property type="match status" value="3"/>
</dbReference>
<keyword evidence="4" id="KW-1185">Reference proteome</keyword>
<dbReference type="FunFam" id="1.10.1410.40:FF:000001">
    <property type="entry name" value="interleukin enhancer-binding factor 3 isoform X1"/>
    <property type="match status" value="1"/>
</dbReference>
<evidence type="ECO:0000259" key="2">
    <source>
        <dbReference type="PROSITE" id="PS51703"/>
    </source>
</evidence>
<accession>A0AA88HID9</accession>
<dbReference type="FunFam" id="3.30.160.60:FF:000210">
    <property type="entry name" value="Zinc finger RNA-binding protein 2"/>
    <property type="match status" value="1"/>
</dbReference>
<dbReference type="InterPro" id="IPR036236">
    <property type="entry name" value="Znf_C2H2_sf"/>
</dbReference>
<dbReference type="GO" id="GO:0003725">
    <property type="term" value="F:double-stranded RNA binding"/>
    <property type="evidence" value="ECO:0007669"/>
    <property type="project" value="TreeGrafter"/>
</dbReference>
<feature type="domain" description="DZF" evidence="2">
    <location>
        <begin position="556"/>
        <end position="990"/>
    </location>
</feature>
<feature type="region of interest" description="Disordered" evidence="1">
    <location>
        <begin position="193"/>
        <end position="224"/>
    </location>
</feature>
<protein>
    <recommendedName>
        <fullName evidence="2">DZF domain-containing protein</fullName>
    </recommendedName>
</protein>
<feature type="compositionally biased region" description="Basic and acidic residues" evidence="1">
    <location>
        <begin position="658"/>
        <end position="685"/>
    </location>
</feature>
<dbReference type="EMBL" id="JAVRJZ010000020">
    <property type="protein sequence ID" value="KAK2705872.1"/>
    <property type="molecule type" value="Genomic_DNA"/>
</dbReference>
<feature type="region of interest" description="Disordered" evidence="1">
    <location>
        <begin position="953"/>
        <end position="1006"/>
    </location>
</feature>
<name>A0AA88HID9_ARTSF</name>
<feature type="compositionally biased region" description="Basic and acidic residues" evidence="1">
    <location>
        <begin position="486"/>
        <end position="505"/>
    </location>
</feature>
<feature type="region of interest" description="Disordered" evidence="1">
    <location>
        <begin position="633"/>
        <end position="688"/>
    </location>
</feature>
<dbReference type="SUPFAM" id="SSF57667">
    <property type="entry name" value="beta-beta-alpha zinc fingers"/>
    <property type="match status" value="3"/>
</dbReference>
<dbReference type="InterPro" id="IPR043519">
    <property type="entry name" value="NT_sf"/>
</dbReference>
<dbReference type="AlphaFoldDB" id="A0AA88HID9"/>
<dbReference type="FunFam" id="3.30.160.60:FF:002080">
    <property type="entry name" value="Zinc finger RNA-binding protein"/>
    <property type="match status" value="1"/>
</dbReference>
<dbReference type="SMART" id="SM00451">
    <property type="entry name" value="ZnF_U1"/>
    <property type="match status" value="3"/>
</dbReference>
<dbReference type="PROSITE" id="PS51703">
    <property type="entry name" value="DZF"/>
    <property type="match status" value="1"/>
</dbReference>
<evidence type="ECO:0000313" key="3">
    <source>
        <dbReference type="EMBL" id="KAK2705872.1"/>
    </source>
</evidence>
<dbReference type="Gene3D" id="3.30.460.10">
    <property type="entry name" value="Beta Polymerase, domain 2"/>
    <property type="match status" value="1"/>
</dbReference>
<dbReference type="Pfam" id="PF07528">
    <property type="entry name" value="DZF_N"/>
    <property type="match status" value="1"/>
</dbReference>
<dbReference type="PANTHER" id="PTHR45762">
    <property type="entry name" value="ZINC FINGER RNA-BINDING PROTEIN"/>
    <property type="match status" value="1"/>
</dbReference>
<dbReference type="Gene3D" id="1.10.1410.40">
    <property type="match status" value="1"/>
</dbReference>
<dbReference type="GO" id="GO:0003727">
    <property type="term" value="F:single-stranded RNA binding"/>
    <property type="evidence" value="ECO:0007669"/>
    <property type="project" value="TreeGrafter"/>
</dbReference>
<feature type="region of interest" description="Disordered" evidence="1">
    <location>
        <begin position="339"/>
        <end position="362"/>
    </location>
</feature>
<dbReference type="InterPro" id="IPR049402">
    <property type="entry name" value="DZF_dom_C"/>
</dbReference>
<feature type="compositionally biased region" description="Basic and acidic residues" evidence="1">
    <location>
        <begin position="981"/>
        <end position="991"/>
    </location>
</feature>